<organism evidence="1 2">
    <name type="scientific">Alistipes communis</name>
    <dbReference type="NCBI Taxonomy" id="2585118"/>
    <lineage>
        <taxon>Bacteria</taxon>
        <taxon>Pseudomonadati</taxon>
        <taxon>Bacteroidota</taxon>
        <taxon>Bacteroidia</taxon>
        <taxon>Bacteroidales</taxon>
        <taxon>Rikenellaceae</taxon>
        <taxon>Alistipes</taxon>
    </lineage>
</organism>
<accession>A0A4Y1WVH8</accession>
<evidence type="ECO:0000313" key="1">
    <source>
        <dbReference type="EMBL" id="BBL05000.1"/>
    </source>
</evidence>
<name>A0A4Y1WVH8_9BACT</name>
<gene>
    <name evidence="1" type="ORF">A5CBH24_23130</name>
</gene>
<sequence>MPDNGIRTMCKSQANPCFPTIFSFIDLFHEKRQAMYGSTSYQHRADPNVPAEEVASTVAGLTNEGEV</sequence>
<dbReference type="KEGG" id="acou:A5CBH24_23130"/>
<dbReference type="AlphaFoldDB" id="A0A4Y1WVH8"/>
<dbReference type="EMBL" id="AP019735">
    <property type="protein sequence ID" value="BBL05000.1"/>
    <property type="molecule type" value="Genomic_DNA"/>
</dbReference>
<proteinExistence type="predicted"/>
<evidence type="ECO:0000313" key="2">
    <source>
        <dbReference type="Proteomes" id="UP000318946"/>
    </source>
</evidence>
<protein>
    <submittedName>
        <fullName evidence="1">Uncharacterized protein</fullName>
    </submittedName>
</protein>
<reference evidence="2" key="1">
    <citation type="submission" date="2019-06" db="EMBL/GenBank/DDBJ databases">
        <title>Alistipes onderdonkii subsp. vulgaris subsp. nov., Alistipes dispar sp. nov. and Alistipes communis sp. nov., isolated from human faeces, and creation of Alistipes onderdonkii subsp. onderdonkii subsp. nov.</title>
        <authorList>
            <person name="Sakamoto M."/>
            <person name="Ikeyama N."/>
            <person name="Ogata Y."/>
            <person name="Suda W."/>
            <person name="Iino T."/>
            <person name="Hattori M."/>
            <person name="Ohkuma M."/>
        </authorList>
    </citation>
    <scope>NUCLEOTIDE SEQUENCE [LARGE SCALE GENOMIC DNA]</scope>
    <source>
        <strain evidence="2">5CBH24</strain>
    </source>
</reference>
<dbReference type="Proteomes" id="UP000318946">
    <property type="component" value="Chromosome"/>
</dbReference>
<keyword evidence="2" id="KW-1185">Reference proteome</keyword>